<evidence type="ECO:0000313" key="6">
    <source>
        <dbReference type="EMBL" id="MCT7979651.1"/>
    </source>
</evidence>
<reference evidence="6 7" key="1">
    <citation type="journal article" date="2022" name="Front. Microbiol.">
        <title>High genomic differentiation and limited gene flow indicate recent cryptic speciation within the genus Laspinema (cyanobacteria).</title>
        <authorList>
            <person name="Stanojkovic A."/>
            <person name="Skoupy S."/>
            <person name="Skaloud P."/>
            <person name="Dvorak P."/>
        </authorList>
    </citation>
    <scope>NUCLEOTIDE SEQUENCE [LARGE SCALE GENOMIC DNA]</scope>
    <source>
        <strain evidence="6 7">D3b</strain>
    </source>
</reference>
<dbReference type="SUPFAM" id="SSF51126">
    <property type="entry name" value="Pectin lyase-like"/>
    <property type="match status" value="4"/>
</dbReference>
<evidence type="ECO:0000259" key="5">
    <source>
        <dbReference type="SMART" id="SM00912"/>
    </source>
</evidence>
<keyword evidence="1" id="KW-1134">Transmembrane beta strand</keyword>
<dbReference type="Proteomes" id="UP001525961">
    <property type="component" value="Unassembled WGS sequence"/>
</dbReference>
<protein>
    <submittedName>
        <fullName evidence="6">Filamentous hemagglutinin N-terminal domain-containing protein</fullName>
    </submittedName>
</protein>
<sequence length="1552" mass="164380">MKPPVYDIKHLLALTVTISLGCFSTTHAAFSQIVPDATLPENSTVSPNGNIIEINGGTVRGNNLFHSFQEFSLFTGETVFFNNNLTLENIFSRITGGNPSNIDGVIQANGAANLFLLNSNGIVFGPNAQLNIGGSFLASTANRLNFSDGSFFSTQPTPSDSLLTISIPTTLQMDNNSAEIRVEGAGHNFSLNPFTVEIIRGELSGGLRVQPEKTLGFVAGNVTLNGGNLIAESGNIELWSVQNGAVQFNNFNGQFQLGNSVTPPEYGTIQLLNAASVDATGSRGGHIQIQGGQLLLTDGSTILNQTEGGQTGGDLIVRTSESVELIGTTLEPRLPEGFLESLAGEDGEIPSPEELPFPPDGLVFPTTMAVETVGEGNAGNLLLETGQLTIFDGASVSTSTFGAGNTGTLTIRAREAIAIEGFSIDGLPAGIFSTVTPEVSGLGQTMSIETRELTIAVGGTIATGTFGTGSAGDVTIKAANFVEVLGGVISSQTEGLGSGGNLLIETGRVLVNDGGGISASTFTEGDAGNLDIRAVGSVEVSGGFQTSEDEFFPSGIFSQVNFITQENPETQETQIFPAVGFGGNLTIDTQRVIVENGGLISASTTSEGAGGTLSINATEFIELRGIAPNGTPSGLFVITEGEGTAGNAIVNTAQLTATDGGQIAASTSGSGNGGTVTVNATEFIELRGVGILPNGEVAPPVAVLADGTVAPTDEDDILRSGIFARSRNQGLGNAGTVNVTTNELTLADDATLTVSSRLGAETAAAGDLNINAEEINLDKGILTAETNAGDSGNINIESEIVLLGDRSQITTNADSTTGGNIRIETDILAALNNSDITANARQGPGGRVTIEAQGLFGTEFRDRESFATSDITATSELGPEFDGIVEINTPDIDPSRGTVDLEDDIVDVASLIDRDPCRIVQNSEFVQTGKGGIPPSPTDTLTPTDAWEDWRVLQVEETPATLEPIPNTPSPAQTRRISKIAATGMRLTDRGELELIAPESAVPLTDQSSLSPGCLSAQQPKTLPATPIAAVPETLTVERFELRDSSAISPEQLAAITELYSNRNLTFAELQEAAEAIAQFYQQQGYIGSGAFLPPQIVRDRVVTIQAIENRLEDISVTGNSQLNNQYATYVRNRLKLNPGDIVNADTLLESLYLLQFDPRLEKISAELAAGVEPDTSFLAVRVEDARFFSPQLAIDNGRSPSVGSLRRQAQLTQYNLLGLGDIATFNYANTDGSNSLELGYAVPLTANNGTLSFRYSTGDSNIVEPPFDEVDIEANSRTYELTYRQPILQRIISQSPTQSLQNASDLIRTELALGITASRRSSETSLLGVNFPLSPGANDQGETRVSAIRFFQDALWQDSQQILAARSEFSLGVGLFDATINDNEPDSRFLAWRGQGQWVRRVAGLGGKRQDPLLILRGDLQLATTSLLPLEQFSVGGFNSVRGYRQDALLVDNGAFASLEFQYPLVEFPKWQGSLQVIPFLDLGVGWNWDEGNRANPDKNTLLSTGLGLQLQLGNDFSARLDWGIPLVEIDSRDRTWQENGLYFSVRWNPF</sequence>
<dbReference type="Pfam" id="PF03865">
    <property type="entry name" value="ShlB"/>
    <property type="match status" value="1"/>
</dbReference>
<accession>A0ABT2NAZ4</accession>
<evidence type="ECO:0000256" key="1">
    <source>
        <dbReference type="ARBA" id="ARBA00022452"/>
    </source>
</evidence>
<dbReference type="EMBL" id="JAMXFA010000026">
    <property type="protein sequence ID" value="MCT7979651.1"/>
    <property type="molecule type" value="Genomic_DNA"/>
</dbReference>
<dbReference type="Gene3D" id="2.40.160.50">
    <property type="entry name" value="membrane protein fhac: a member of the omp85/tpsb transporter family"/>
    <property type="match status" value="1"/>
</dbReference>
<dbReference type="InterPro" id="IPR005565">
    <property type="entry name" value="Hemolysn_activator_HlyB_C"/>
</dbReference>
<evidence type="ECO:0000256" key="4">
    <source>
        <dbReference type="SAM" id="SignalP"/>
    </source>
</evidence>
<keyword evidence="2" id="KW-0812">Transmembrane</keyword>
<feature type="signal peptide" evidence="4">
    <location>
        <begin position="1"/>
        <end position="28"/>
    </location>
</feature>
<dbReference type="InterPro" id="IPR013686">
    <property type="entry name" value="Polypept-transport_assoc_ShlB"/>
</dbReference>
<comment type="caution">
    <text evidence="6">The sequence shown here is derived from an EMBL/GenBank/DDBJ whole genome shotgun (WGS) entry which is preliminary data.</text>
</comment>
<evidence type="ECO:0000313" key="7">
    <source>
        <dbReference type="Proteomes" id="UP001525961"/>
    </source>
</evidence>
<dbReference type="InterPro" id="IPR012334">
    <property type="entry name" value="Pectin_lyas_fold"/>
</dbReference>
<keyword evidence="4" id="KW-0732">Signal</keyword>
<dbReference type="Gene3D" id="3.10.20.310">
    <property type="entry name" value="membrane protein fhac"/>
    <property type="match status" value="1"/>
</dbReference>
<evidence type="ECO:0000256" key="3">
    <source>
        <dbReference type="ARBA" id="ARBA00023237"/>
    </source>
</evidence>
<dbReference type="PANTHER" id="PTHR34597">
    <property type="entry name" value="SLR1661 PROTEIN"/>
    <property type="match status" value="1"/>
</dbReference>
<dbReference type="PANTHER" id="PTHR34597:SF1">
    <property type="entry name" value="HEME_HEMOPEXIN TRANSPORTER PROTEIN HUXB"/>
    <property type="match status" value="1"/>
</dbReference>
<dbReference type="Gene3D" id="2.160.20.10">
    <property type="entry name" value="Single-stranded right-handed beta-helix, Pectin lyase-like"/>
    <property type="match status" value="2"/>
</dbReference>
<organism evidence="6 7">
    <name type="scientific">Laspinema olomoucense D3b</name>
    <dbReference type="NCBI Taxonomy" id="2953688"/>
    <lineage>
        <taxon>Bacteria</taxon>
        <taxon>Bacillati</taxon>
        <taxon>Cyanobacteriota</taxon>
        <taxon>Cyanophyceae</taxon>
        <taxon>Oscillatoriophycideae</taxon>
        <taxon>Oscillatoriales</taxon>
        <taxon>Laspinemataceae</taxon>
        <taxon>Laspinema</taxon>
        <taxon>Laspinema olomoucense</taxon>
    </lineage>
</organism>
<dbReference type="SMART" id="SM00912">
    <property type="entry name" value="Haemagg_act"/>
    <property type="match status" value="1"/>
</dbReference>
<gene>
    <name evidence="6" type="ORF">NG792_18195</name>
</gene>
<keyword evidence="3" id="KW-0998">Cell outer membrane</keyword>
<dbReference type="InterPro" id="IPR008638">
    <property type="entry name" value="FhaB/CdiA-like_TPS"/>
</dbReference>
<dbReference type="PROSITE" id="PS51257">
    <property type="entry name" value="PROKAR_LIPOPROTEIN"/>
    <property type="match status" value="1"/>
</dbReference>
<name>A0ABT2NAZ4_9CYAN</name>
<dbReference type="Pfam" id="PF05860">
    <property type="entry name" value="TPS"/>
    <property type="match status" value="1"/>
</dbReference>
<dbReference type="InterPro" id="IPR011050">
    <property type="entry name" value="Pectin_lyase_fold/virulence"/>
</dbReference>
<keyword evidence="7" id="KW-1185">Reference proteome</keyword>
<dbReference type="InterPro" id="IPR051544">
    <property type="entry name" value="TPS_OM_transporter"/>
</dbReference>
<feature type="domain" description="Filamentous haemagglutinin FhaB/tRNA nuclease CdiA-like TPS" evidence="5">
    <location>
        <begin position="36"/>
        <end position="147"/>
    </location>
</feature>
<dbReference type="Pfam" id="PF08479">
    <property type="entry name" value="POTRA_2"/>
    <property type="match status" value="1"/>
</dbReference>
<keyword evidence="1" id="KW-0472">Membrane</keyword>
<evidence type="ECO:0000256" key="2">
    <source>
        <dbReference type="ARBA" id="ARBA00022692"/>
    </source>
</evidence>
<dbReference type="RefSeq" id="WP_261236343.1">
    <property type="nucleotide sequence ID" value="NZ_JAMXFA010000026.1"/>
</dbReference>
<proteinExistence type="predicted"/>
<dbReference type="NCBIfam" id="TIGR01901">
    <property type="entry name" value="adhes_NPXG"/>
    <property type="match status" value="1"/>
</dbReference>
<feature type="chain" id="PRO_5046154555" evidence="4">
    <location>
        <begin position="29"/>
        <end position="1552"/>
    </location>
</feature>